<dbReference type="Proteomes" id="UP000594905">
    <property type="component" value="Chromosome"/>
</dbReference>
<protein>
    <submittedName>
        <fullName evidence="2">VOC family protein</fullName>
    </submittedName>
</protein>
<evidence type="ECO:0000313" key="3">
    <source>
        <dbReference type="Proteomes" id="UP000594905"/>
    </source>
</evidence>
<proteinExistence type="predicted"/>
<accession>A0A7T2XJT7</accession>
<reference evidence="2 3" key="1">
    <citation type="submission" date="2020-12" db="EMBL/GenBank/DDBJ databases">
        <title>FDA dAtabase for Regulatory Grade micrObial Sequences (FDA-ARGOS): Supporting development and validation of Infectious Disease Dx tests.</title>
        <authorList>
            <person name="Sproer C."/>
            <person name="Gronow S."/>
            <person name="Severitt S."/>
            <person name="Schroder I."/>
            <person name="Tallon L."/>
            <person name="Sadzewicz L."/>
            <person name="Zhao X."/>
            <person name="Boylan J."/>
            <person name="Ott S."/>
            <person name="Bowen H."/>
            <person name="Vavikolanu K."/>
            <person name="Mehta A."/>
            <person name="Aluvathingal J."/>
            <person name="Nadendla S."/>
            <person name="Lowell S."/>
            <person name="Myers T."/>
            <person name="Yan Y."/>
            <person name="Sichtig H."/>
        </authorList>
    </citation>
    <scope>NUCLEOTIDE SEQUENCE [LARGE SCALE GENOMIC DNA]</scope>
    <source>
        <strain evidence="2 3">FDAARGOS_894</strain>
    </source>
</reference>
<dbReference type="InterPro" id="IPR029068">
    <property type="entry name" value="Glyas_Bleomycin-R_OHBP_Dase"/>
</dbReference>
<dbReference type="SUPFAM" id="SSF54593">
    <property type="entry name" value="Glyoxalase/Bleomycin resistance protein/Dihydroxybiphenyl dioxygenase"/>
    <property type="match status" value="1"/>
</dbReference>
<dbReference type="EMBL" id="CP065689">
    <property type="protein sequence ID" value="QPS58696.1"/>
    <property type="molecule type" value="Genomic_DNA"/>
</dbReference>
<evidence type="ECO:0000259" key="1">
    <source>
        <dbReference type="PROSITE" id="PS51819"/>
    </source>
</evidence>
<dbReference type="InterPro" id="IPR026275">
    <property type="entry name" value="Glyoxalase/dOase/EhpR"/>
</dbReference>
<dbReference type="InterPro" id="IPR004360">
    <property type="entry name" value="Glyas_Fos-R_dOase_dom"/>
</dbReference>
<dbReference type="Gene3D" id="3.30.720.110">
    <property type="match status" value="1"/>
</dbReference>
<organism evidence="2 3">
    <name type="scientific">Corynebacterium minutissimum</name>
    <dbReference type="NCBI Taxonomy" id="38301"/>
    <lineage>
        <taxon>Bacteria</taxon>
        <taxon>Bacillati</taxon>
        <taxon>Actinomycetota</taxon>
        <taxon>Actinomycetes</taxon>
        <taxon>Mycobacteriales</taxon>
        <taxon>Corynebacteriaceae</taxon>
        <taxon>Corynebacterium</taxon>
    </lineage>
</organism>
<sequence length="132" mass="14733">MRRLSFIGKILRMSNREIVFIVYASNVEKSVEFYSQHLGLTVDFTSPRYVTFALGDGVSLAVWSGESQALSSAPTRTSEVCLNVDKDEVLKVYNNWTATDVEVLEEPHEDVFGTTFVVADPDGNRVRVAPID</sequence>
<dbReference type="PIRSF" id="PIRSF039020">
    <property type="entry name" value="EhpR"/>
    <property type="match status" value="1"/>
</dbReference>
<dbReference type="InterPro" id="IPR037523">
    <property type="entry name" value="VOC_core"/>
</dbReference>
<dbReference type="Pfam" id="PF00903">
    <property type="entry name" value="Glyoxalase"/>
    <property type="match status" value="1"/>
</dbReference>
<gene>
    <name evidence="2" type="ORF">I6G51_06980</name>
</gene>
<evidence type="ECO:0000313" key="2">
    <source>
        <dbReference type="EMBL" id="QPS58696.1"/>
    </source>
</evidence>
<dbReference type="PROSITE" id="PS51819">
    <property type="entry name" value="VOC"/>
    <property type="match status" value="1"/>
</dbReference>
<name>A0A7T2XJT7_9CORY</name>
<dbReference type="Gene3D" id="3.30.720.120">
    <property type="match status" value="1"/>
</dbReference>
<feature type="domain" description="VOC" evidence="1">
    <location>
        <begin position="16"/>
        <end position="131"/>
    </location>
</feature>
<keyword evidence="3" id="KW-1185">Reference proteome</keyword>